<keyword evidence="10" id="KW-1185">Reference proteome</keyword>
<dbReference type="InterPro" id="IPR001650">
    <property type="entry name" value="Helicase_C-like"/>
</dbReference>
<dbReference type="Gene3D" id="3.40.50.300">
    <property type="entry name" value="P-loop containing nucleotide triphosphate hydrolases"/>
    <property type="match status" value="1"/>
</dbReference>
<dbReference type="SMART" id="SM00717">
    <property type="entry name" value="SANT"/>
    <property type="match status" value="2"/>
</dbReference>
<dbReference type="AlphaFoldDB" id="A0A1E5UVL0"/>
<keyword evidence="5" id="KW-0539">Nucleus</keyword>
<feature type="compositionally biased region" description="Acidic residues" evidence="6">
    <location>
        <begin position="31"/>
        <end position="71"/>
    </location>
</feature>
<dbReference type="Pfam" id="PF09111">
    <property type="entry name" value="SLIDE"/>
    <property type="match status" value="1"/>
</dbReference>
<dbReference type="InterPro" id="IPR015195">
    <property type="entry name" value="SLIDE"/>
</dbReference>
<feature type="compositionally biased region" description="Basic and acidic residues" evidence="6">
    <location>
        <begin position="120"/>
        <end position="131"/>
    </location>
</feature>
<dbReference type="GO" id="GO:0016887">
    <property type="term" value="F:ATP hydrolysis activity"/>
    <property type="evidence" value="ECO:0007669"/>
    <property type="project" value="TreeGrafter"/>
</dbReference>
<accession>A0A1E5UVL0</accession>
<dbReference type="GO" id="GO:0005634">
    <property type="term" value="C:nucleus"/>
    <property type="evidence" value="ECO:0007669"/>
    <property type="project" value="UniProtKB-SubCell"/>
</dbReference>
<dbReference type="InterPro" id="IPR001005">
    <property type="entry name" value="SANT/Myb"/>
</dbReference>
<dbReference type="STRING" id="888268.A0A1E5UVL0"/>
<feature type="region of interest" description="Disordered" evidence="6">
    <location>
        <begin position="1"/>
        <end position="135"/>
    </location>
</feature>
<evidence type="ECO:0000256" key="1">
    <source>
        <dbReference type="ARBA" id="ARBA00004123"/>
    </source>
</evidence>
<feature type="compositionally biased region" description="Acidic residues" evidence="6">
    <location>
        <begin position="94"/>
        <end position="117"/>
    </location>
</feature>
<dbReference type="InterPro" id="IPR000330">
    <property type="entry name" value="SNF2_N"/>
</dbReference>
<feature type="region of interest" description="Disordered" evidence="6">
    <location>
        <begin position="177"/>
        <end position="204"/>
    </location>
</feature>
<dbReference type="InterPro" id="IPR017884">
    <property type="entry name" value="SANT_dom"/>
</dbReference>
<dbReference type="GO" id="GO:0140658">
    <property type="term" value="F:ATP-dependent chromatin remodeler activity"/>
    <property type="evidence" value="ECO:0007669"/>
    <property type="project" value="TreeGrafter"/>
</dbReference>
<gene>
    <name evidence="9" type="ORF">BAE44_0022088</name>
</gene>
<dbReference type="FunFam" id="1.10.10.60:FF:000022">
    <property type="entry name" value="ISWI chromatin-remodeling complex ATPase CHR11 isoform A"/>
    <property type="match status" value="1"/>
</dbReference>
<dbReference type="FunFam" id="3.40.50.300:FF:000519">
    <property type="entry name" value="ISWI chromatin-remodeling complex ATPase CHR11"/>
    <property type="match status" value="1"/>
</dbReference>
<keyword evidence="4" id="KW-0156">Chromatin regulator</keyword>
<dbReference type="GO" id="GO:0003677">
    <property type="term" value="F:DNA binding"/>
    <property type="evidence" value="ECO:0007669"/>
    <property type="project" value="InterPro"/>
</dbReference>
<dbReference type="Pfam" id="PF00176">
    <property type="entry name" value="SNF2-rel_dom"/>
    <property type="match status" value="1"/>
</dbReference>
<dbReference type="InterPro" id="IPR014001">
    <property type="entry name" value="Helicase_ATP-bd"/>
</dbReference>
<sequence>MAKPVKYDDEEEISSSAEEDQSDAVGSGSGDEGDEDEEEAAAPPAGEEEEEDEEAEGEGQQEEEVDEEEIEAVTTGAGAGAEEEDDAGAAAPAEGDDESQSTEDDEAVAGDDGDETDAVVGKREKARLKELQKKKRQKIQEILDTQNAAIDADMNNKGKGRLKYLLQQTEIFAHFAKGSESKEKKPRGRGRHASKMTEEEEDEEYLKEEEDALAGAGGTRLLSQPSCIKGKMRDYQLAGLNWLIRLYENGINGILADEMGLGKTLQTISLLGYLHEFRGITGPHMVVAPKSTLGNWIKEIQRFCPVLRAVKFLGNPEERVLRPFLLRRLKSDVEKGLPPKKETILKVGMSQMQKQYYRALLQKDLEVINAGGERKRLLNIAMQLRKCCNHPYLFQGAEPGPPYTTGDHLIENAGKMVLLDKLLPKLKERDSRVLIFSQMTRLLDILEDYLMYRGYQYCRIDGNTGGEDRDASIEAFNKPGSEKFVFLLSTRAGGLGINLATADVVVLYDSDWNPQADLQAQDRAHRIGQKKEVQVFRFCTEYTIEEKVIERAYKKLALDALVIQQGRLAEQKTVNKDDLLQMVRFGAEMVFSSKDSTITDEDIDRIIAKGEETTAELDAKMKKFTEDAIKFKMDDNAELYDFDDEKDENKVDFKKLVSDNWIEPPRRERKRKHDFQFFNNQRLNELYEKEVRYLMQANQKKDTIDGEDEDQLEPLTAEEQEEKEQLLEEGFASWTRRDFNTFIRACEKYGRNDIKSIASEMEGKTEEEVQRYAKVFKERYKELSDYDRIIKNIERGEARISRKDEIMRAIGKKLDRYKNPWLELKIQYGQNKGKFYNEECDRFMLCMVHKLGYGNWDELKAAFRMSPLFRFDWFVKSRTTQELARRCDTLIRLVEKENQEYDEQERQARKEKRLAKNMTPTKRAALRNSEGETTPLNSFKRRRQSLMDDYVSSVSHH</sequence>
<feature type="compositionally biased region" description="Acidic residues" evidence="6">
    <location>
        <begin position="8"/>
        <end position="22"/>
    </location>
</feature>
<evidence type="ECO:0000259" key="7">
    <source>
        <dbReference type="PROSITE" id="PS51194"/>
    </source>
</evidence>
<dbReference type="PANTHER" id="PTHR45623">
    <property type="entry name" value="CHROMODOMAIN-HELICASE-DNA-BINDING PROTEIN 3-RELATED-RELATED"/>
    <property type="match status" value="1"/>
</dbReference>
<evidence type="ECO:0000313" key="9">
    <source>
        <dbReference type="EMBL" id="OEL16893.1"/>
    </source>
</evidence>
<dbReference type="SUPFAM" id="SSF101224">
    <property type="entry name" value="HAND domain of the nucleosome remodeling ATPase ISWI"/>
    <property type="match status" value="1"/>
</dbReference>
<dbReference type="InterPro" id="IPR038718">
    <property type="entry name" value="SNF2-like_sf"/>
</dbReference>
<evidence type="ECO:0000256" key="5">
    <source>
        <dbReference type="ARBA" id="ARBA00023242"/>
    </source>
</evidence>
<feature type="region of interest" description="Disordered" evidence="6">
    <location>
        <begin position="901"/>
        <end position="957"/>
    </location>
</feature>
<dbReference type="Pfam" id="PF00271">
    <property type="entry name" value="Helicase_C"/>
    <property type="match status" value="1"/>
</dbReference>
<proteinExistence type="inferred from homology"/>
<reference evidence="9 10" key="1">
    <citation type="submission" date="2016-09" db="EMBL/GenBank/DDBJ databases">
        <title>The draft genome of Dichanthelium oligosanthes: A C3 panicoid grass species.</title>
        <authorList>
            <person name="Studer A.J."/>
            <person name="Schnable J.C."/>
            <person name="Brutnell T.P."/>
        </authorList>
    </citation>
    <scope>NUCLEOTIDE SEQUENCE [LARGE SCALE GENOMIC DNA]</scope>
    <source>
        <strain evidence="10">cv. Kellogg 1175</strain>
        <tissue evidence="9">Leaf</tissue>
    </source>
</reference>
<dbReference type="GO" id="GO:0005524">
    <property type="term" value="F:ATP binding"/>
    <property type="evidence" value="ECO:0007669"/>
    <property type="project" value="InterPro"/>
</dbReference>
<evidence type="ECO:0000259" key="8">
    <source>
        <dbReference type="PROSITE" id="PS51293"/>
    </source>
</evidence>
<protein>
    <submittedName>
        <fullName evidence="9">Putative chromatin-remodeling complex ATPase chain</fullName>
    </submittedName>
</protein>
<comment type="subcellular location">
    <subcellularLocation>
        <location evidence="1">Nucleus</location>
    </subcellularLocation>
</comment>
<dbReference type="Proteomes" id="UP000095767">
    <property type="component" value="Unassembled WGS sequence"/>
</dbReference>
<comment type="caution">
    <text evidence="9">The sequence shown here is derived from an EMBL/GenBank/DDBJ whole genome shotgun (WGS) entry which is preliminary data.</text>
</comment>
<dbReference type="OrthoDB" id="5857104at2759"/>
<dbReference type="InterPro" id="IPR036306">
    <property type="entry name" value="ISWI_HAND-dom_sf"/>
</dbReference>
<evidence type="ECO:0000313" key="10">
    <source>
        <dbReference type="Proteomes" id="UP000095767"/>
    </source>
</evidence>
<feature type="domain" description="SANT" evidence="8">
    <location>
        <begin position="729"/>
        <end position="781"/>
    </location>
</feature>
<dbReference type="GO" id="GO:0034728">
    <property type="term" value="P:nucleosome organization"/>
    <property type="evidence" value="ECO:0007669"/>
    <property type="project" value="TreeGrafter"/>
</dbReference>
<dbReference type="InterPro" id="IPR049730">
    <property type="entry name" value="SNF2/RAD54-like_C"/>
</dbReference>
<dbReference type="CDD" id="cd18793">
    <property type="entry name" value="SF2_C_SNF"/>
    <property type="match status" value="1"/>
</dbReference>
<name>A0A1E5UVL0_9POAL</name>
<evidence type="ECO:0000256" key="2">
    <source>
        <dbReference type="ARBA" id="ARBA00009687"/>
    </source>
</evidence>
<evidence type="ECO:0000256" key="4">
    <source>
        <dbReference type="ARBA" id="ARBA00022853"/>
    </source>
</evidence>
<dbReference type="Gene3D" id="3.40.50.10810">
    <property type="entry name" value="Tandem AAA-ATPase domain"/>
    <property type="match status" value="1"/>
</dbReference>
<dbReference type="EMBL" id="LWDX02061652">
    <property type="protein sequence ID" value="OEL16893.1"/>
    <property type="molecule type" value="Genomic_DNA"/>
</dbReference>
<dbReference type="SMART" id="SM00487">
    <property type="entry name" value="DEXDc"/>
    <property type="match status" value="1"/>
</dbReference>
<dbReference type="CDD" id="cd00167">
    <property type="entry name" value="SANT"/>
    <property type="match status" value="1"/>
</dbReference>
<dbReference type="Gene3D" id="1.10.10.60">
    <property type="entry name" value="Homeodomain-like"/>
    <property type="match status" value="2"/>
</dbReference>
<dbReference type="SUPFAM" id="SSF52540">
    <property type="entry name" value="P-loop containing nucleoside triphosphate hydrolases"/>
    <property type="match status" value="2"/>
</dbReference>
<feature type="domain" description="Helicase C-terminal" evidence="7">
    <location>
        <begin position="418"/>
        <end position="569"/>
    </location>
</feature>
<organism evidence="9 10">
    <name type="scientific">Dichanthelium oligosanthes</name>
    <dbReference type="NCBI Taxonomy" id="888268"/>
    <lineage>
        <taxon>Eukaryota</taxon>
        <taxon>Viridiplantae</taxon>
        <taxon>Streptophyta</taxon>
        <taxon>Embryophyta</taxon>
        <taxon>Tracheophyta</taxon>
        <taxon>Spermatophyta</taxon>
        <taxon>Magnoliopsida</taxon>
        <taxon>Liliopsida</taxon>
        <taxon>Poales</taxon>
        <taxon>Poaceae</taxon>
        <taxon>PACMAD clade</taxon>
        <taxon>Panicoideae</taxon>
        <taxon>Panicodae</taxon>
        <taxon>Paniceae</taxon>
        <taxon>Dichantheliinae</taxon>
        <taxon>Dichanthelium</taxon>
    </lineage>
</organism>
<dbReference type="PROSITE" id="PS51293">
    <property type="entry name" value="SANT"/>
    <property type="match status" value="1"/>
</dbReference>
<dbReference type="InterPro" id="IPR009057">
    <property type="entry name" value="Homeodomain-like_sf"/>
</dbReference>
<evidence type="ECO:0000256" key="6">
    <source>
        <dbReference type="SAM" id="MobiDB-lite"/>
    </source>
</evidence>
<dbReference type="PROSITE" id="PS51194">
    <property type="entry name" value="HELICASE_CTER"/>
    <property type="match status" value="1"/>
</dbReference>
<dbReference type="Gene3D" id="1.20.5.1190">
    <property type="entry name" value="iswi atpase"/>
    <property type="match status" value="1"/>
</dbReference>
<dbReference type="GO" id="GO:0031491">
    <property type="term" value="F:nucleosome binding"/>
    <property type="evidence" value="ECO:0007669"/>
    <property type="project" value="InterPro"/>
</dbReference>
<dbReference type="FunFam" id="1.10.10.60:FF:000155">
    <property type="entry name" value="ISWI chromatin-remodeling complex ATPase CHR11"/>
    <property type="match status" value="1"/>
</dbReference>
<feature type="compositionally biased region" description="Basic residues" evidence="6">
    <location>
        <begin position="184"/>
        <end position="194"/>
    </location>
</feature>
<dbReference type="GO" id="GO:0042393">
    <property type="term" value="F:histone binding"/>
    <property type="evidence" value="ECO:0007669"/>
    <property type="project" value="TreeGrafter"/>
</dbReference>
<comment type="similarity">
    <text evidence="2">Belongs to the SNF2/RAD54 helicase family. ISWI subfamily.</text>
</comment>
<dbReference type="GO" id="GO:0000785">
    <property type="term" value="C:chromatin"/>
    <property type="evidence" value="ECO:0007669"/>
    <property type="project" value="TreeGrafter"/>
</dbReference>
<evidence type="ECO:0000256" key="3">
    <source>
        <dbReference type="ARBA" id="ARBA00022801"/>
    </source>
</evidence>
<keyword evidence="3" id="KW-0378">Hydrolase</keyword>
<dbReference type="PANTHER" id="PTHR45623:SF49">
    <property type="entry name" value="SWI_SNF-RELATED MATRIX-ASSOCIATED ACTIN-DEPENDENT REGULATOR OF CHROMATIN SUBFAMILY A MEMBER 5"/>
    <property type="match status" value="1"/>
</dbReference>
<dbReference type="SUPFAM" id="SSF46689">
    <property type="entry name" value="Homeodomain-like"/>
    <property type="match status" value="2"/>
</dbReference>
<dbReference type="InterPro" id="IPR027417">
    <property type="entry name" value="P-loop_NTPase"/>
</dbReference>
<dbReference type="SMART" id="SM00490">
    <property type="entry name" value="HELICc"/>
    <property type="match status" value="1"/>
</dbReference>